<gene>
    <name evidence="1" type="ORF">BXY64_2438</name>
</gene>
<dbReference type="AlphaFoldDB" id="A0A419X415"/>
<evidence type="ECO:0000313" key="2">
    <source>
        <dbReference type="Proteomes" id="UP000284531"/>
    </source>
</evidence>
<comment type="caution">
    <text evidence="1">The sequence shown here is derived from an EMBL/GenBank/DDBJ whole genome shotgun (WGS) entry which is preliminary data.</text>
</comment>
<dbReference type="Proteomes" id="UP000284531">
    <property type="component" value="Unassembled WGS sequence"/>
</dbReference>
<sequence length="32" mass="3679">MIKYRVRLRGRVAGRILTISYKKTSKATALEV</sequence>
<accession>A0A419X415</accession>
<organism evidence="1 2">
    <name type="scientific">Marinifilum flexuosum</name>
    <dbReference type="NCBI Taxonomy" id="1117708"/>
    <lineage>
        <taxon>Bacteria</taxon>
        <taxon>Pseudomonadati</taxon>
        <taxon>Bacteroidota</taxon>
        <taxon>Bacteroidia</taxon>
        <taxon>Marinilabiliales</taxon>
        <taxon>Marinifilaceae</taxon>
    </lineage>
</organism>
<protein>
    <submittedName>
        <fullName evidence="1">Uncharacterized protein</fullName>
    </submittedName>
</protein>
<keyword evidence="2" id="KW-1185">Reference proteome</keyword>
<proteinExistence type="predicted"/>
<evidence type="ECO:0000313" key="1">
    <source>
        <dbReference type="EMBL" id="RKE02350.1"/>
    </source>
</evidence>
<dbReference type="EMBL" id="RAPQ01000009">
    <property type="protein sequence ID" value="RKE02350.1"/>
    <property type="molecule type" value="Genomic_DNA"/>
</dbReference>
<name>A0A419X415_9BACT</name>
<reference evidence="1 2" key="1">
    <citation type="submission" date="2018-09" db="EMBL/GenBank/DDBJ databases">
        <title>Genomic Encyclopedia of Archaeal and Bacterial Type Strains, Phase II (KMG-II): from individual species to whole genera.</title>
        <authorList>
            <person name="Goeker M."/>
        </authorList>
    </citation>
    <scope>NUCLEOTIDE SEQUENCE [LARGE SCALE GENOMIC DNA]</scope>
    <source>
        <strain evidence="1 2">DSM 21950</strain>
    </source>
</reference>